<dbReference type="InterPro" id="IPR000504">
    <property type="entry name" value="RRM_dom"/>
</dbReference>
<evidence type="ECO:0000313" key="5">
    <source>
        <dbReference type="Proteomes" id="UP001151760"/>
    </source>
</evidence>
<protein>
    <submittedName>
        <fullName evidence="4">Cytochrome P450</fullName>
    </submittedName>
</protein>
<dbReference type="PROSITE" id="PS50102">
    <property type="entry name" value="RRM"/>
    <property type="match status" value="1"/>
</dbReference>
<sequence>MHQIFAKYGTVEDVFITRKRNMKGKRFGFSRFANVKNPVEFEKRLNSICIGTQKVRCNIARFQRGSSKTYEGNKNNAQHHPQFSQAAEVGSKLPRTTYATVLTDHKQHPKDPPKHIINVQPPNPPTLSQQQTKTLIVAEIKSINGATNIHNFLLDEGFDDFTIKYLGGLTLLLNFPDTTSTAKALINTTLLTLFKSLKPWTNDLHIKERATWLGISGLPPLLWTSETFSTIAKQWGDVIIPEDCNPRQFNRTTGKVLILTKQLELIHTTSYIPFGKDFIPVRIFETNGEIDSLFNGYSLDSSSDDEEEDAPEMDDNSSVEPLVVGNNEGEWSDDDKDDPNNEPTLAAGTNSTTNSGGNTFSEKTGKYIPSGVLADTIREVGSTSTHVHKVNDKIQNILSDSIHTSTPDILVSVSGDTSSNDSFLVAF</sequence>
<comment type="caution">
    <text evidence="4">The sequence shown here is derived from an EMBL/GenBank/DDBJ whole genome shotgun (WGS) entry which is preliminary data.</text>
</comment>
<dbReference type="Proteomes" id="UP001151760">
    <property type="component" value="Unassembled WGS sequence"/>
</dbReference>
<dbReference type="InterPro" id="IPR012677">
    <property type="entry name" value="Nucleotide-bd_a/b_plait_sf"/>
</dbReference>
<dbReference type="InterPro" id="IPR035979">
    <property type="entry name" value="RBD_domain_sf"/>
</dbReference>
<dbReference type="Gene3D" id="3.30.70.330">
    <property type="match status" value="1"/>
</dbReference>
<evidence type="ECO:0000259" key="3">
    <source>
        <dbReference type="PROSITE" id="PS50102"/>
    </source>
</evidence>
<proteinExistence type="predicted"/>
<organism evidence="4 5">
    <name type="scientific">Tanacetum coccineum</name>
    <dbReference type="NCBI Taxonomy" id="301880"/>
    <lineage>
        <taxon>Eukaryota</taxon>
        <taxon>Viridiplantae</taxon>
        <taxon>Streptophyta</taxon>
        <taxon>Embryophyta</taxon>
        <taxon>Tracheophyta</taxon>
        <taxon>Spermatophyta</taxon>
        <taxon>Magnoliopsida</taxon>
        <taxon>eudicotyledons</taxon>
        <taxon>Gunneridae</taxon>
        <taxon>Pentapetalae</taxon>
        <taxon>asterids</taxon>
        <taxon>campanulids</taxon>
        <taxon>Asterales</taxon>
        <taxon>Asteraceae</taxon>
        <taxon>Asteroideae</taxon>
        <taxon>Anthemideae</taxon>
        <taxon>Anthemidinae</taxon>
        <taxon>Tanacetum</taxon>
    </lineage>
</organism>
<feature type="compositionally biased region" description="Acidic residues" evidence="2">
    <location>
        <begin position="302"/>
        <end position="317"/>
    </location>
</feature>
<dbReference type="SUPFAM" id="SSF54928">
    <property type="entry name" value="RNA-binding domain, RBD"/>
    <property type="match status" value="1"/>
</dbReference>
<reference evidence="4" key="1">
    <citation type="journal article" date="2022" name="Int. J. Mol. Sci.">
        <title>Draft Genome of Tanacetum Coccineum: Genomic Comparison of Closely Related Tanacetum-Family Plants.</title>
        <authorList>
            <person name="Yamashiro T."/>
            <person name="Shiraishi A."/>
            <person name="Nakayama K."/>
            <person name="Satake H."/>
        </authorList>
    </citation>
    <scope>NUCLEOTIDE SEQUENCE</scope>
</reference>
<dbReference type="EMBL" id="BQNB010011935">
    <property type="protein sequence ID" value="GJS97075.1"/>
    <property type="molecule type" value="Genomic_DNA"/>
</dbReference>
<accession>A0ABQ5A7G9</accession>
<gene>
    <name evidence="4" type="ORF">Tco_0804043</name>
</gene>
<evidence type="ECO:0000256" key="1">
    <source>
        <dbReference type="PROSITE-ProRule" id="PRU00176"/>
    </source>
</evidence>
<feature type="region of interest" description="Disordered" evidence="2">
    <location>
        <begin position="295"/>
        <end position="365"/>
    </location>
</feature>
<keyword evidence="1" id="KW-0694">RNA-binding</keyword>
<feature type="compositionally biased region" description="Low complexity" evidence="2">
    <location>
        <begin position="348"/>
        <end position="361"/>
    </location>
</feature>
<keyword evidence="5" id="KW-1185">Reference proteome</keyword>
<name>A0ABQ5A7G9_9ASTR</name>
<evidence type="ECO:0000313" key="4">
    <source>
        <dbReference type="EMBL" id="GJS97075.1"/>
    </source>
</evidence>
<reference evidence="4" key="2">
    <citation type="submission" date="2022-01" db="EMBL/GenBank/DDBJ databases">
        <authorList>
            <person name="Yamashiro T."/>
            <person name="Shiraishi A."/>
            <person name="Satake H."/>
            <person name="Nakayama K."/>
        </authorList>
    </citation>
    <scope>NUCLEOTIDE SEQUENCE</scope>
</reference>
<feature type="domain" description="RRM" evidence="3">
    <location>
        <begin position="1"/>
        <end position="62"/>
    </location>
</feature>
<evidence type="ECO:0000256" key="2">
    <source>
        <dbReference type="SAM" id="MobiDB-lite"/>
    </source>
</evidence>